<dbReference type="EMBL" id="JAVRIF010000006">
    <property type="protein sequence ID" value="MDT0604320.1"/>
    <property type="molecule type" value="Genomic_DNA"/>
</dbReference>
<organism evidence="3 4">
    <name type="scientific">Thalassotalea castellviae</name>
    <dbReference type="NCBI Taxonomy" id="3075612"/>
    <lineage>
        <taxon>Bacteria</taxon>
        <taxon>Pseudomonadati</taxon>
        <taxon>Pseudomonadota</taxon>
        <taxon>Gammaproteobacteria</taxon>
        <taxon>Alteromonadales</taxon>
        <taxon>Colwelliaceae</taxon>
        <taxon>Thalassotalea</taxon>
    </lineage>
</organism>
<protein>
    <recommendedName>
        <fullName evidence="5">Band 7 domain-containing protein</fullName>
    </recommendedName>
</protein>
<proteinExistence type="predicted"/>
<feature type="region of interest" description="Disordered" evidence="2">
    <location>
        <begin position="369"/>
        <end position="395"/>
    </location>
</feature>
<sequence length="612" mass="70236">MSQSSFCEDCENYFSGDSCRMCGMSPNIKSEEQLESIASPGDKNLVLLKRYKISERKRITPFPGFNLYSNKNDGNGWEIVEELEEIAAKNNWRKWFFGKEENGFVYYLNTLSLPIKFEWFVPFNGEKYRVKTTVEIKVLQPEFFITQNQGRESILLDEVADSIEGSAKERLKNVLAALNAESIDFARCQTDIHARCQNILGDKGIDIISVTMSAEVEVDLVLKRLREDKMKATHQRDILTYQSTEENLTEQHVDNKTTETALVKSDNSLKLELKEIKKRTVIRKEEAKAELEALEEEWLVKEGEIKIGTKAEVAQIQGKTEVAVVEIKGAVELEEEGTKLDGVTNKRAVINIDHALALHKKSTAHFASLKQQNENQDTDNSDKSSEKEEQAEFKSSEILQRFSEIITIENTNDVICQSDEFGEYFWEKLTSTSSELEYLLNNETLHYVRYEENYCYSIDEIILLHQTLKRLKQFSCFNKAYSETHLIFGFKKQTMANMAQPFGRNKLLEQLSKPNGHCSVSIKNKIHDREIGLVFNNGAHVRIKLSFGLGFWLFDKNLLPSELLEKLQTPIEHRDITPDLVASIKQVNLPVQNKKHEKDTTISLWGYKPVAI</sequence>
<dbReference type="Proteomes" id="UP001266357">
    <property type="component" value="Unassembled WGS sequence"/>
</dbReference>
<reference evidence="3 4" key="1">
    <citation type="submission" date="2023-09" db="EMBL/GenBank/DDBJ databases">
        <authorList>
            <person name="Rey-Velasco X."/>
        </authorList>
    </citation>
    <scope>NUCLEOTIDE SEQUENCE [LARGE SCALE GENOMIC DNA]</scope>
    <source>
        <strain evidence="3 4">W431</strain>
    </source>
</reference>
<keyword evidence="4" id="KW-1185">Reference proteome</keyword>
<accession>A0ABU3A2Z9</accession>
<dbReference type="RefSeq" id="WP_311582164.1">
    <property type="nucleotide sequence ID" value="NZ_JAVRIF010000006.1"/>
</dbReference>
<comment type="caution">
    <text evidence="3">The sequence shown here is derived from an EMBL/GenBank/DDBJ whole genome shotgun (WGS) entry which is preliminary data.</text>
</comment>
<keyword evidence="1" id="KW-0175">Coiled coil</keyword>
<feature type="coiled-coil region" evidence="1">
    <location>
        <begin position="277"/>
        <end position="304"/>
    </location>
</feature>
<evidence type="ECO:0000256" key="1">
    <source>
        <dbReference type="SAM" id="Coils"/>
    </source>
</evidence>
<feature type="compositionally biased region" description="Basic and acidic residues" evidence="2">
    <location>
        <begin position="380"/>
        <end position="395"/>
    </location>
</feature>
<name>A0ABU3A2Z9_9GAMM</name>
<evidence type="ECO:0000313" key="3">
    <source>
        <dbReference type="EMBL" id="MDT0604320.1"/>
    </source>
</evidence>
<evidence type="ECO:0008006" key="5">
    <source>
        <dbReference type="Google" id="ProtNLM"/>
    </source>
</evidence>
<evidence type="ECO:0000256" key="2">
    <source>
        <dbReference type="SAM" id="MobiDB-lite"/>
    </source>
</evidence>
<gene>
    <name evidence="3" type="ORF">RM573_12000</name>
</gene>
<evidence type="ECO:0000313" key="4">
    <source>
        <dbReference type="Proteomes" id="UP001266357"/>
    </source>
</evidence>